<dbReference type="EMBL" id="AP014959">
    <property type="protein sequence ID" value="BAS83835.1"/>
    <property type="molecule type" value="Genomic_DNA"/>
</dbReference>
<protein>
    <submittedName>
        <fullName evidence="2">Os03g0308600 protein</fullName>
    </submittedName>
</protein>
<dbReference type="Proteomes" id="UP000059680">
    <property type="component" value="Chromosome 3"/>
</dbReference>
<evidence type="ECO:0000313" key="3">
    <source>
        <dbReference type="Proteomes" id="UP000059680"/>
    </source>
</evidence>
<dbReference type="PaxDb" id="39947-A0A0P0VXF7"/>
<proteinExistence type="predicted"/>
<accession>A0A0P0VXF7</accession>
<dbReference type="eggNOG" id="ENOG502S8UG">
    <property type="taxonomic scope" value="Eukaryota"/>
</dbReference>
<evidence type="ECO:0000313" key="2">
    <source>
        <dbReference type="EMBL" id="BAS83835.1"/>
    </source>
</evidence>
<dbReference type="Pfam" id="PF25042">
    <property type="entry name" value="DUF7787"/>
    <property type="match status" value="1"/>
</dbReference>
<name>A0A0P0VXF7_ORYSJ</name>
<dbReference type="InterPro" id="IPR056689">
    <property type="entry name" value="DUF7787"/>
</dbReference>
<dbReference type="InParanoid" id="A0A0P0VXF7"/>
<dbReference type="PANTHER" id="PTHR35096:SF8">
    <property type="entry name" value="OS03G0308600 PROTEIN"/>
    <property type="match status" value="1"/>
</dbReference>
<reference evidence="3" key="1">
    <citation type="journal article" date="2005" name="Nature">
        <title>The map-based sequence of the rice genome.</title>
        <authorList>
            <consortium name="International rice genome sequencing project (IRGSP)"/>
            <person name="Matsumoto T."/>
            <person name="Wu J."/>
            <person name="Kanamori H."/>
            <person name="Katayose Y."/>
            <person name="Fujisawa M."/>
            <person name="Namiki N."/>
            <person name="Mizuno H."/>
            <person name="Yamamoto K."/>
            <person name="Antonio B.A."/>
            <person name="Baba T."/>
            <person name="Sakata K."/>
            <person name="Nagamura Y."/>
            <person name="Aoki H."/>
            <person name="Arikawa K."/>
            <person name="Arita K."/>
            <person name="Bito T."/>
            <person name="Chiden Y."/>
            <person name="Fujitsuka N."/>
            <person name="Fukunaka R."/>
            <person name="Hamada M."/>
            <person name="Harada C."/>
            <person name="Hayashi A."/>
            <person name="Hijishita S."/>
            <person name="Honda M."/>
            <person name="Hosokawa S."/>
            <person name="Ichikawa Y."/>
            <person name="Idonuma A."/>
            <person name="Iijima M."/>
            <person name="Ikeda M."/>
            <person name="Ikeno M."/>
            <person name="Ito K."/>
            <person name="Ito S."/>
            <person name="Ito T."/>
            <person name="Ito Y."/>
            <person name="Ito Y."/>
            <person name="Iwabuchi A."/>
            <person name="Kamiya K."/>
            <person name="Karasawa W."/>
            <person name="Kurita K."/>
            <person name="Katagiri S."/>
            <person name="Kikuta A."/>
            <person name="Kobayashi H."/>
            <person name="Kobayashi N."/>
            <person name="Machita K."/>
            <person name="Maehara T."/>
            <person name="Masukawa M."/>
            <person name="Mizubayashi T."/>
            <person name="Mukai Y."/>
            <person name="Nagasaki H."/>
            <person name="Nagata Y."/>
            <person name="Naito S."/>
            <person name="Nakashima M."/>
            <person name="Nakama Y."/>
            <person name="Nakamichi Y."/>
            <person name="Nakamura M."/>
            <person name="Meguro A."/>
            <person name="Negishi M."/>
            <person name="Ohta I."/>
            <person name="Ohta T."/>
            <person name="Okamoto M."/>
            <person name="Ono N."/>
            <person name="Saji S."/>
            <person name="Sakaguchi M."/>
            <person name="Sakai K."/>
            <person name="Shibata M."/>
            <person name="Shimokawa T."/>
            <person name="Song J."/>
            <person name="Takazaki Y."/>
            <person name="Terasawa K."/>
            <person name="Tsugane M."/>
            <person name="Tsuji K."/>
            <person name="Ueda S."/>
            <person name="Waki K."/>
            <person name="Yamagata H."/>
            <person name="Yamamoto M."/>
            <person name="Yamamoto S."/>
            <person name="Yamane H."/>
            <person name="Yoshiki S."/>
            <person name="Yoshihara R."/>
            <person name="Yukawa K."/>
            <person name="Zhong H."/>
            <person name="Yano M."/>
            <person name="Yuan Q."/>
            <person name="Ouyang S."/>
            <person name="Liu J."/>
            <person name="Jones K.M."/>
            <person name="Gansberger K."/>
            <person name="Moffat K."/>
            <person name="Hill J."/>
            <person name="Bera J."/>
            <person name="Fadrosh D."/>
            <person name="Jin S."/>
            <person name="Johri S."/>
            <person name="Kim M."/>
            <person name="Overton L."/>
            <person name="Reardon M."/>
            <person name="Tsitrin T."/>
            <person name="Vuong H."/>
            <person name="Weaver B."/>
            <person name="Ciecko A."/>
            <person name="Tallon L."/>
            <person name="Jackson J."/>
            <person name="Pai G."/>
            <person name="Aken S.V."/>
            <person name="Utterback T."/>
            <person name="Reidmuller S."/>
            <person name="Feldblyum T."/>
            <person name="Hsiao J."/>
            <person name="Zismann V."/>
            <person name="Iobst S."/>
            <person name="de Vazeille A.R."/>
            <person name="Buell C.R."/>
            <person name="Ying K."/>
            <person name="Li Y."/>
            <person name="Lu T."/>
            <person name="Huang Y."/>
            <person name="Zhao Q."/>
            <person name="Feng Q."/>
            <person name="Zhang L."/>
            <person name="Zhu J."/>
            <person name="Weng Q."/>
            <person name="Mu J."/>
            <person name="Lu Y."/>
            <person name="Fan D."/>
            <person name="Liu Y."/>
            <person name="Guan J."/>
            <person name="Zhang Y."/>
            <person name="Yu S."/>
            <person name="Liu X."/>
            <person name="Zhang Y."/>
            <person name="Hong G."/>
            <person name="Han B."/>
            <person name="Choisne N."/>
            <person name="Demange N."/>
            <person name="Orjeda G."/>
            <person name="Samain S."/>
            <person name="Cattolico L."/>
            <person name="Pelletier E."/>
            <person name="Couloux A."/>
            <person name="Segurens B."/>
            <person name="Wincker P."/>
            <person name="D'Hont A."/>
            <person name="Scarpelli C."/>
            <person name="Weissenbach J."/>
            <person name="Salanoubat M."/>
            <person name="Quetier F."/>
            <person name="Yu Y."/>
            <person name="Kim H.R."/>
            <person name="Rambo T."/>
            <person name="Currie J."/>
            <person name="Collura K."/>
            <person name="Luo M."/>
            <person name="Yang T."/>
            <person name="Ammiraju J.S.S."/>
            <person name="Engler F."/>
            <person name="Soderlund C."/>
            <person name="Wing R.A."/>
            <person name="Palmer L.E."/>
            <person name="de la Bastide M."/>
            <person name="Spiegel L."/>
            <person name="Nascimento L."/>
            <person name="Zutavern T."/>
            <person name="O'Shaughnessy A."/>
            <person name="Dike S."/>
            <person name="Dedhia N."/>
            <person name="Preston R."/>
            <person name="Balija V."/>
            <person name="McCombie W.R."/>
            <person name="Chow T."/>
            <person name="Chen H."/>
            <person name="Chung M."/>
            <person name="Chen C."/>
            <person name="Shaw J."/>
            <person name="Wu H."/>
            <person name="Hsiao K."/>
            <person name="Chao Y."/>
            <person name="Chu M."/>
            <person name="Cheng C."/>
            <person name="Hour A."/>
            <person name="Lee P."/>
            <person name="Lin S."/>
            <person name="Lin Y."/>
            <person name="Liou J."/>
            <person name="Liu S."/>
            <person name="Hsing Y."/>
            <person name="Raghuvanshi S."/>
            <person name="Mohanty A."/>
            <person name="Bharti A.K."/>
            <person name="Gaur A."/>
            <person name="Gupta V."/>
            <person name="Kumar D."/>
            <person name="Ravi V."/>
            <person name="Vij S."/>
            <person name="Kapur A."/>
            <person name="Khurana P."/>
            <person name="Khurana P."/>
            <person name="Khurana J.P."/>
            <person name="Tyagi A.K."/>
            <person name="Gaikwad K."/>
            <person name="Singh A."/>
            <person name="Dalal V."/>
            <person name="Srivastava S."/>
            <person name="Dixit A."/>
            <person name="Pal A.K."/>
            <person name="Ghazi I.A."/>
            <person name="Yadav M."/>
            <person name="Pandit A."/>
            <person name="Bhargava A."/>
            <person name="Sureshbabu K."/>
            <person name="Batra K."/>
            <person name="Sharma T.R."/>
            <person name="Mohapatra T."/>
            <person name="Singh N.K."/>
            <person name="Messing J."/>
            <person name="Nelson A.B."/>
            <person name="Fuks G."/>
            <person name="Kavchok S."/>
            <person name="Keizer G."/>
            <person name="Linton E."/>
            <person name="Llaca V."/>
            <person name="Song R."/>
            <person name="Tanyolac B."/>
            <person name="Young S."/>
            <person name="Ho-Il K."/>
            <person name="Hahn J.H."/>
            <person name="Sangsakoo G."/>
            <person name="Vanavichit A."/>
            <person name="de Mattos Luiz.A.T."/>
            <person name="Zimmer P.D."/>
            <person name="Malone G."/>
            <person name="Dellagostin O."/>
            <person name="de Oliveira A.C."/>
            <person name="Bevan M."/>
            <person name="Bancroft I."/>
            <person name="Minx P."/>
            <person name="Cordum H."/>
            <person name="Wilson R."/>
            <person name="Cheng Z."/>
            <person name="Jin W."/>
            <person name="Jiang J."/>
            <person name="Leong S.A."/>
            <person name="Iwama H."/>
            <person name="Gojobori T."/>
            <person name="Itoh T."/>
            <person name="Niimura Y."/>
            <person name="Fujii Y."/>
            <person name="Habara T."/>
            <person name="Sakai H."/>
            <person name="Sato Y."/>
            <person name="Wilson G."/>
            <person name="Kumar K."/>
            <person name="McCouch S."/>
            <person name="Juretic N."/>
            <person name="Hoen D."/>
            <person name="Wright S."/>
            <person name="Bruskiewich R."/>
            <person name="Bureau T."/>
            <person name="Miyao A."/>
            <person name="Hirochika H."/>
            <person name="Nishikawa T."/>
            <person name="Kadowaki K."/>
            <person name="Sugiura M."/>
            <person name="Burr B."/>
            <person name="Sasaki T."/>
        </authorList>
    </citation>
    <scope>NUCLEOTIDE SEQUENCE [LARGE SCALE GENOMIC DNA]</scope>
    <source>
        <strain evidence="3">cv. Nipponbare</strain>
    </source>
</reference>
<feature type="domain" description="DUF7787" evidence="1">
    <location>
        <begin position="39"/>
        <end position="95"/>
    </location>
</feature>
<reference evidence="2 3" key="3">
    <citation type="journal article" date="2013" name="Rice">
        <title>Improvement of the Oryza sativa Nipponbare reference genome using next generation sequence and optical map data.</title>
        <authorList>
            <person name="Kawahara Y."/>
            <person name="de la Bastide M."/>
            <person name="Hamilton J.P."/>
            <person name="Kanamori H."/>
            <person name="McCombie W.R."/>
            <person name="Ouyang S."/>
            <person name="Schwartz D.C."/>
            <person name="Tanaka T."/>
            <person name="Wu J."/>
            <person name="Zhou S."/>
            <person name="Childs K.L."/>
            <person name="Davidson R.M."/>
            <person name="Lin H."/>
            <person name="Quesada-Ocampo L."/>
            <person name="Vaillancourt B."/>
            <person name="Sakai H."/>
            <person name="Lee S.S."/>
            <person name="Kim J."/>
            <person name="Numa H."/>
            <person name="Itoh T."/>
            <person name="Buell C.R."/>
            <person name="Matsumoto T."/>
        </authorList>
    </citation>
    <scope>NUCLEOTIDE SEQUENCE [LARGE SCALE GENOMIC DNA]</scope>
    <source>
        <strain evidence="3">cv. Nipponbare</strain>
    </source>
</reference>
<dbReference type="Gramene" id="Os03t0308600-01">
    <property type="protein sequence ID" value="Os03t0308600-01"/>
    <property type="gene ID" value="Os03g0308600"/>
</dbReference>
<dbReference type="AlphaFoldDB" id="A0A0P0VXF7"/>
<dbReference type="PANTHER" id="PTHR35096">
    <property type="entry name" value="BNAA08G28570D PROTEIN"/>
    <property type="match status" value="1"/>
</dbReference>
<keyword evidence="3" id="KW-1185">Reference proteome</keyword>
<evidence type="ECO:0000259" key="1">
    <source>
        <dbReference type="Pfam" id="PF25042"/>
    </source>
</evidence>
<reference evidence="2 3" key="2">
    <citation type="journal article" date="2013" name="Plant Cell Physiol.">
        <title>Rice Annotation Project Database (RAP-DB): an integrative and interactive database for rice genomics.</title>
        <authorList>
            <person name="Sakai H."/>
            <person name="Lee S.S."/>
            <person name="Tanaka T."/>
            <person name="Numa H."/>
            <person name="Kim J."/>
            <person name="Kawahara Y."/>
            <person name="Wakimoto H."/>
            <person name="Yang C.C."/>
            <person name="Iwamoto M."/>
            <person name="Abe T."/>
            <person name="Yamada Y."/>
            <person name="Muto A."/>
            <person name="Inokuchi H."/>
            <person name="Ikemura T."/>
            <person name="Matsumoto T."/>
            <person name="Sasaki T."/>
            <person name="Itoh T."/>
        </authorList>
    </citation>
    <scope>NUCLEOTIDE SEQUENCE [LARGE SCALE GENOMIC DNA]</scope>
    <source>
        <strain evidence="3">cv. Nipponbare</strain>
    </source>
</reference>
<organism evidence="2 3">
    <name type="scientific">Oryza sativa subsp. japonica</name>
    <name type="common">Rice</name>
    <dbReference type="NCBI Taxonomy" id="39947"/>
    <lineage>
        <taxon>Eukaryota</taxon>
        <taxon>Viridiplantae</taxon>
        <taxon>Streptophyta</taxon>
        <taxon>Embryophyta</taxon>
        <taxon>Tracheophyta</taxon>
        <taxon>Spermatophyta</taxon>
        <taxon>Magnoliopsida</taxon>
        <taxon>Liliopsida</taxon>
        <taxon>Poales</taxon>
        <taxon>Poaceae</taxon>
        <taxon>BOP clade</taxon>
        <taxon>Oryzoideae</taxon>
        <taxon>Oryzeae</taxon>
        <taxon>Oryzinae</taxon>
        <taxon>Oryza</taxon>
        <taxon>Oryza sativa</taxon>
    </lineage>
</organism>
<dbReference type="OMA" id="EAPMPIC"/>
<gene>
    <name evidence="2" type="ordered locus">Os03g0308600</name>
    <name evidence="2" type="ORF">OSNPB_030308600</name>
</gene>
<feature type="non-terminal residue" evidence="2">
    <location>
        <position position="1"/>
    </location>
</feature>
<sequence length="229" mass="24573">GSREGGREGGRACSVVGVLVWRDREGAATAMPKLPMDQRPRLTLEDYILFFTTRSGHGLTMDHLNQIVFMHGFIKFHRQNKPVIVDALNKFDLMRPRRSTVGINAAAPPRGAAKPSDALLTMDEARDDIEDLGWRECPVGSLLSIRAGGGDAAPSAAHMPIAAIRPGSTAVERVSPPSILSACSPAPPGAVVIRKRCKKGQGKAAMRGRKRRVVQLLTLPSVENLAATA</sequence>